<evidence type="ECO:0000313" key="2">
    <source>
        <dbReference type="Proteomes" id="UP001419268"/>
    </source>
</evidence>
<protein>
    <submittedName>
        <fullName evidence="1">Uncharacterized protein</fullName>
    </submittedName>
</protein>
<gene>
    <name evidence="1" type="ORF">Scep_013658</name>
</gene>
<accession>A0AAP0IZK3</accession>
<dbReference type="EMBL" id="JBBNAG010000006">
    <property type="protein sequence ID" value="KAK9124812.1"/>
    <property type="molecule type" value="Genomic_DNA"/>
</dbReference>
<evidence type="ECO:0000313" key="1">
    <source>
        <dbReference type="EMBL" id="KAK9124812.1"/>
    </source>
</evidence>
<reference evidence="1 2" key="1">
    <citation type="submission" date="2024-01" db="EMBL/GenBank/DDBJ databases">
        <title>Genome assemblies of Stephania.</title>
        <authorList>
            <person name="Yang L."/>
        </authorList>
    </citation>
    <scope>NUCLEOTIDE SEQUENCE [LARGE SCALE GENOMIC DNA]</scope>
    <source>
        <strain evidence="1">JXDWG</strain>
        <tissue evidence="1">Leaf</tissue>
    </source>
</reference>
<comment type="caution">
    <text evidence="1">The sequence shown here is derived from an EMBL/GenBank/DDBJ whole genome shotgun (WGS) entry which is preliminary data.</text>
</comment>
<organism evidence="1 2">
    <name type="scientific">Stephania cephalantha</name>
    <dbReference type="NCBI Taxonomy" id="152367"/>
    <lineage>
        <taxon>Eukaryota</taxon>
        <taxon>Viridiplantae</taxon>
        <taxon>Streptophyta</taxon>
        <taxon>Embryophyta</taxon>
        <taxon>Tracheophyta</taxon>
        <taxon>Spermatophyta</taxon>
        <taxon>Magnoliopsida</taxon>
        <taxon>Ranunculales</taxon>
        <taxon>Menispermaceae</taxon>
        <taxon>Menispermoideae</taxon>
        <taxon>Cissampelideae</taxon>
        <taxon>Stephania</taxon>
    </lineage>
</organism>
<dbReference type="Proteomes" id="UP001419268">
    <property type="component" value="Unassembled WGS sequence"/>
</dbReference>
<proteinExistence type="predicted"/>
<keyword evidence="2" id="KW-1185">Reference proteome</keyword>
<sequence length="108" mass="11766">MVLGPCLKHACPRHTLRSPCLHAHATTMRGQFRLALGQLQCGDAVAPCVQRLRRRGGAVCSDARCHGGAAVSTELHTRNPCLDAVVAPYALLWMQSIRHHHDAKLNQA</sequence>
<name>A0AAP0IZK3_9MAGN</name>
<dbReference type="AlphaFoldDB" id="A0AAP0IZK3"/>